<dbReference type="AlphaFoldDB" id="A0A2T0YS75"/>
<dbReference type="InterPro" id="IPR000326">
    <property type="entry name" value="PAP2/HPO"/>
</dbReference>
<comment type="caution">
    <text evidence="3">The sequence shown here is derived from an EMBL/GenBank/DDBJ whole genome shotgun (WGS) entry which is preliminary data.</text>
</comment>
<keyword evidence="1" id="KW-0812">Transmembrane</keyword>
<dbReference type="Pfam" id="PF01569">
    <property type="entry name" value="PAP2"/>
    <property type="match status" value="1"/>
</dbReference>
<dbReference type="Proteomes" id="UP000238217">
    <property type="component" value="Unassembled WGS sequence"/>
</dbReference>
<evidence type="ECO:0000313" key="3">
    <source>
        <dbReference type="EMBL" id="PRZ18352.1"/>
    </source>
</evidence>
<gene>
    <name evidence="3" type="ORF">BCL67_10211</name>
</gene>
<feature type="transmembrane region" description="Helical" evidence="1">
    <location>
        <begin position="190"/>
        <end position="208"/>
    </location>
</feature>
<dbReference type="SUPFAM" id="SSF48317">
    <property type="entry name" value="Acid phosphatase/Vanadium-dependent haloperoxidase"/>
    <property type="match status" value="1"/>
</dbReference>
<feature type="transmembrane region" description="Helical" evidence="1">
    <location>
        <begin position="160"/>
        <end position="178"/>
    </location>
</feature>
<keyword evidence="1" id="KW-0472">Membrane</keyword>
<feature type="transmembrane region" description="Helical" evidence="1">
    <location>
        <begin position="269"/>
        <end position="291"/>
    </location>
</feature>
<reference evidence="3 4" key="1">
    <citation type="submission" date="2018-03" db="EMBL/GenBank/DDBJ databases">
        <title>Comparative analysis of microorganisms from saline springs in Andes Mountain Range, Colombia.</title>
        <authorList>
            <person name="Rubin E."/>
        </authorList>
    </citation>
    <scope>NUCLEOTIDE SEQUENCE [LARGE SCALE GENOMIC DNA]</scope>
    <source>
        <strain evidence="3 4">CG 35</strain>
    </source>
</reference>
<dbReference type="OrthoDB" id="3240395at2"/>
<evidence type="ECO:0000256" key="1">
    <source>
        <dbReference type="SAM" id="Phobius"/>
    </source>
</evidence>
<dbReference type="Gene3D" id="1.20.144.10">
    <property type="entry name" value="Phosphatidic acid phosphatase type 2/haloperoxidase"/>
    <property type="match status" value="1"/>
</dbReference>
<accession>A0A2T0YS75</accession>
<name>A0A2T0YS75_9MICC</name>
<evidence type="ECO:0000259" key="2">
    <source>
        <dbReference type="Pfam" id="PF01569"/>
    </source>
</evidence>
<keyword evidence="4" id="KW-1185">Reference proteome</keyword>
<dbReference type="EMBL" id="PVTY01000002">
    <property type="protein sequence ID" value="PRZ18352.1"/>
    <property type="molecule type" value="Genomic_DNA"/>
</dbReference>
<sequence>MPRHQRDPAFHLERWAAGFLLCVALFGVLYLGAVRTGPGQLLDQMMQRTAAGTWNPLPTLNAHREWVTVWILLPPALACAALAHQRGPHRRWIILLCGAAVALGSNITTQVIKLIWSGRPVLVGLSEDWPANSLPSGHTTMAAGAAAAAFLICRPRDRALWGVLAGIWAAGWGGYIFIEGWHLPSDMMAAYLVVAAWTLLGGAVVHHVEAKDAQLAPLPAEPGIPGGRQAGLCLTVGTMGTVIGLAALLGPVARHGLTEATASSSPWLFMAGAALSSAPAFLLSAVLIPLFSSETKHLTRTARRR</sequence>
<organism evidence="3 4">
    <name type="scientific">Nesterenkonia sandarakina</name>
    <dbReference type="NCBI Taxonomy" id="272918"/>
    <lineage>
        <taxon>Bacteria</taxon>
        <taxon>Bacillati</taxon>
        <taxon>Actinomycetota</taxon>
        <taxon>Actinomycetes</taxon>
        <taxon>Micrococcales</taxon>
        <taxon>Micrococcaceae</taxon>
        <taxon>Nesterenkonia</taxon>
    </lineage>
</organism>
<proteinExistence type="predicted"/>
<feature type="transmembrane region" description="Helical" evidence="1">
    <location>
        <begin position="136"/>
        <end position="153"/>
    </location>
</feature>
<protein>
    <submittedName>
        <fullName evidence="3">PAP2 superfamily protein</fullName>
    </submittedName>
</protein>
<feature type="transmembrane region" description="Helical" evidence="1">
    <location>
        <begin position="66"/>
        <end position="83"/>
    </location>
</feature>
<keyword evidence="1" id="KW-1133">Transmembrane helix</keyword>
<feature type="transmembrane region" description="Helical" evidence="1">
    <location>
        <begin position="92"/>
        <end position="116"/>
    </location>
</feature>
<dbReference type="InterPro" id="IPR036938">
    <property type="entry name" value="PAP2/HPO_sf"/>
</dbReference>
<feature type="transmembrane region" description="Helical" evidence="1">
    <location>
        <begin position="229"/>
        <end position="249"/>
    </location>
</feature>
<feature type="domain" description="Phosphatidic acid phosphatase type 2/haloperoxidase" evidence="2">
    <location>
        <begin position="100"/>
        <end position="200"/>
    </location>
</feature>
<feature type="transmembrane region" description="Helical" evidence="1">
    <location>
        <begin position="12"/>
        <end position="33"/>
    </location>
</feature>
<evidence type="ECO:0000313" key="4">
    <source>
        <dbReference type="Proteomes" id="UP000238217"/>
    </source>
</evidence>
<dbReference type="RefSeq" id="WP_106121734.1">
    <property type="nucleotide sequence ID" value="NZ_PVTY01000002.1"/>
</dbReference>